<dbReference type="AlphaFoldDB" id="A0A8H6P131"/>
<comment type="caution">
    <text evidence="1">The sequence shown here is derived from an EMBL/GenBank/DDBJ whole genome shotgun (WGS) entry which is preliminary data.</text>
</comment>
<dbReference type="Pfam" id="PF12311">
    <property type="entry name" value="DUF3632"/>
    <property type="match status" value="1"/>
</dbReference>
<dbReference type="EMBL" id="JACBAD010002120">
    <property type="protein sequence ID" value="KAF7114955.1"/>
    <property type="molecule type" value="Genomic_DNA"/>
</dbReference>
<dbReference type="Proteomes" id="UP000630445">
    <property type="component" value="Unassembled WGS sequence"/>
</dbReference>
<protein>
    <submittedName>
        <fullName evidence="1">Uncharacterized protein</fullName>
    </submittedName>
</protein>
<sequence length="362" mass="42212">MSRLELQRRGYEHEILDDDFRYRYVGRMESMDYIEDEVFQILNDYLQPDTKTHVDSAVKSILALLPENNPFSPKVWKVGEVVLQLAEQIPYHHPSQFKLARVMEELTTSPKFTIEIPEKNALYIRGQRFKDALRDWYKGPSEDEPQAWPNLNAFFAHEASTHIRPHHPDFAIWTLREAFEEPANPMHWQTSFPGMRNQQIIAAAQYILWDGQGLFKHALWRDSIEDTKDWEPGLDFFGDAAFSLKRWRLWKDGFRKAAAEDGGMSDECRKVSAKAATLMEALENDITVGSSDDESAWLNTFSRRQRSQALRVPADSDTCLWDGDIWQADVRPAFGTLIVRVSKCWHFDERWPRIHGLLQRQA</sequence>
<evidence type="ECO:0000313" key="1">
    <source>
        <dbReference type="EMBL" id="KAF7114955.1"/>
    </source>
</evidence>
<accession>A0A8H6P131</accession>
<dbReference type="OrthoDB" id="3350591at2759"/>
<organism evidence="1 2">
    <name type="scientific">Aspergillus hiratsukae</name>
    <dbReference type="NCBI Taxonomy" id="1194566"/>
    <lineage>
        <taxon>Eukaryota</taxon>
        <taxon>Fungi</taxon>
        <taxon>Dikarya</taxon>
        <taxon>Ascomycota</taxon>
        <taxon>Pezizomycotina</taxon>
        <taxon>Eurotiomycetes</taxon>
        <taxon>Eurotiomycetidae</taxon>
        <taxon>Eurotiales</taxon>
        <taxon>Aspergillaceae</taxon>
        <taxon>Aspergillus</taxon>
        <taxon>Aspergillus subgen. Fumigati</taxon>
    </lineage>
</organism>
<dbReference type="InterPro" id="IPR053204">
    <property type="entry name" value="Oxopyrrolidines_Biosynth-assoc"/>
</dbReference>
<dbReference type="PANTHER" id="PTHR38797:SF4">
    <property type="entry name" value="NUCLEAR PORE COMPLEX PROTEIN NUP85"/>
    <property type="match status" value="1"/>
</dbReference>
<proteinExistence type="predicted"/>
<name>A0A8H6P131_9EURO</name>
<gene>
    <name evidence="1" type="ORF">CNMCM5793_000725</name>
</gene>
<dbReference type="InterPro" id="IPR022085">
    <property type="entry name" value="OpdG"/>
</dbReference>
<evidence type="ECO:0000313" key="2">
    <source>
        <dbReference type="Proteomes" id="UP000630445"/>
    </source>
</evidence>
<keyword evidence="2" id="KW-1185">Reference proteome</keyword>
<dbReference type="PANTHER" id="PTHR38797">
    <property type="entry name" value="NUCLEAR PORE COMPLEX PROTEIN NUP85-RELATED"/>
    <property type="match status" value="1"/>
</dbReference>
<reference evidence="1" key="1">
    <citation type="submission" date="2020-06" db="EMBL/GenBank/DDBJ databases">
        <title>Draft genome sequences of strains closely related to Aspergillus parafelis and Aspergillus hiratsukae.</title>
        <authorList>
            <person name="Dos Santos R.A.C."/>
            <person name="Rivero-Menendez O."/>
            <person name="Steenwyk J.L."/>
            <person name="Mead M.E."/>
            <person name="Goldman G.H."/>
            <person name="Alastruey-Izquierdo A."/>
            <person name="Rokas A."/>
        </authorList>
    </citation>
    <scope>NUCLEOTIDE SEQUENCE</scope>
    <source>
        <strain evidence="1">CNM-CM5793</strain>
    </source>
</reference>